<dbReference type="SMART" id="SM00245">
    <property type="entry name" value="TSPc"/>
    <property type="match status" value="1"/>
</dbReference>
<keyword evidence="3 5" id="KW-0378">Hydrolase</keyword>
<evidence type="ECO:0000256" key="1">
    <source>
        <dbReference type="ARBA" id="ARBA00009179"/>
    </source>
</evidence>
<dbReference type="RefSeq" id="WP_389216611.1">
    <property type="nucleotide sequence ID" value="NZ_JBIACJ010000002.1"/>
</dbReference>
<dbReference type="InterPro" id="IPR029045">
    <property type="entry name" value="ClpP/crotonase-like_dom_sf"/>
</dbReference>
<evidence type="ECO:0000256" key="5">
    <source>
        <dbReference type="RuleBase" id="RU004404"/>
    </source>
</evidence>
<feature type="transmembrane region" description="Helical" evidence="6">
    <location>
        <begin position="23"/>
        <end position="46"/>
    </location>
</feature>
<keyword evidence="2 5" id="KW-0645">Protease</keyword>
<dbReference type="InterPro" id="IPR036365">
    <property type="entry name" value="PGBD-like_sf"/>
</dbReference>
<protein>
    <submittedName>
        <fullName evidence="8">S41 family peptidase</fullName>
    </submittedName>
</protein>
<dbReference type="Proteomes" id="UP001601058">
    <property type="component" value="Unassembled WGS sequence"/>
</dbReference>
<comment type="similarity">
    <text evidence="1 5">Belongs to the peptidase S41A family.</text>
</comment>
<dbReference type="SMART" id="SM00228">
    <property type="entry name" value="PDZ"/>
    <property type="match status" value="1"/>
</dbReference>
<accession>A0ABW6JWF9</accession>
<dbReference type="NCBIfam" id="TIGR00225">
    <property type="entry name" value="prc"/>
    <property type="match status" value="1"/>
</dbReference>
<gene>
    <name evidence="8" type="ORF">ACFYKT_05555</name>
</gene>
<dbReference type="CDD" id="cd07560">
    <property type="entry name" value="Peptidase_S41_CPP"/>
    <property type="match status" value="1"/>
</dbReference>
<evidence type="ECO:0000313" key="8">
    <source>
        <dbReference type="EMBL" id="MFE8695829.1"/>
    </source>
</evidence>
<evidence type="ECO:0000256" key="3">
    <source>
        <dbReference type="ARBA" id="ARBA00022801"/>
    </source>
</evidence>
<evidence type="ECO:0000259" key="7">
    <source>
        <dbReference type="PROSITE" id="PS50106"/>
    </source>
</evidence>
<dbReference type="Gene3D" id="2.30.42.10">
    <property type="match status" value="1"/>
</dbReference>
<keyword evidence="4 5" id="KW-0720">Serine protease</keyword>
<proteinExistence type="inferred from homology"/>
<comment type="caution">
    <text evidence="8">The sequence shown here is derived from an EMBL/GenBank/DDBJ whole genome shotgun (WGS) entry which is preliminary data.</text>
</comment>
<dbReference type="InterPro" id="IPR001478">
    <property type="entry name" value="PDZ"/>
</dbReference>
<dbReference type="CDD" id="cd06782">
    <property type="entry name" value="cpPDZ_CPP-like"/>
    <property type="match status" value="1"/>
</dbReference>
<dbReference type="Pfam" id="PF22694">
    <property type="entry name" value="CtpB_N-like"/>
    <property type="match status" value="1"/>
</dbReference>
<dbReference type="InterPro" id="IPR055210">
    <property type="entry name" value="CtpA/B_N"/>
</dbReference>
<evidence type="ECO:0000256" key="4">
    <source>
        <dbReference type="ARBA" id="ARBA00022825"/>
    </source>
</evidence>
<dbReference type="Pfam" id="PF17820">
    <property type="entry name" value="PDZ_6"/>
    <property type="match status" value="1"/>
</dbReference>
<dbReference type="PANTHER" id="PTHR32060:SF30">
    <property type="entry name" value="CARBOXY-TERMINAL PROCESSING PROTEASE CTPA"/>
    <property type="match status" value="1"/>
</dbReference>
<feature type="domain" description="PDZ" evidence="7">
    <location>
        <begin position="113"/>
        <end position="177"/>
    </location>
</feature>
<evidence type="ECO:0000313" key="9">
    <source>
        <dbReference type="Proteomes" id="UP001601058"/>
    </source>
</evidence>
<evidence type="ECO:0000256" key="2">
    <source>
        <dbReference type="ARBA" id="ARBA00022670"/>
    </source>
</evidence>
<dbReference type="Pfam" id="PF03572">
    <property type="entry name" value="Peptidase_S41"/>
    <property type="match status" value="1"/>
</dbReference>
<dbReference type="InterPro" id="IPR004447">
    <property type="entry name" value="Peptidase_S41A"/>
</dbReference>
<dbReference type="SUPFAM" id="SSF52096">
    <property type="entry name" value="ClpP/crotonase"/>
    <property type="match status" value="1"/>
</dbReference>
<dbReference type="SUPFAM" id="SSF47090">
    <property type="entry name" value="PGBD-like"/>
    <property type="match status" value="1"/>
</dbReference>
<dbReference type="Gene3D" id="3.30.750.44">
    <property type="match status" value="1"/>
</dbReference>
<dbReference type="InterPro" id="IPR002477">
    <property type="entry name" value="Peptidoglycan-bd-like"/>
</dbReference>
<organism evidence="8 9">
    <name type="scientific">Cytobacillus mangrovibacter</name>
    <dbReference type="NCBI Taxonomy" id="3299024"/>
    <lineage>
        <taxon>Bacteria</taxon>
        <taxon>Bacillati</taxon>
        <taxon>Bacillota</taxon>
        <taxon>Bacilli</taxon>
        <taxon>Bacillales</taxon>
        <taxon>Bacillaceae</taxon>
        <taxon>Cytobacillus</taxon>
    </lineage>
</organism>
<dbReference type="InterPro" id="IPR036034">
    <property type="entry name" value="PDZ_sf"/>
</dbReference>
<reference evidence="8 9" key="1">
    <citation type="submission" date="2024-08" db="EMBL/GenBank/DDBJ databases">
        <title>Two novel Cytobacillus novel species.</title>
        <authorList>
            <person name="Liu G."/>
        </authorList>
    </citation>
    <scope>NUCLEOTIDE SEQUENCE [LARGE SCALE GENOMIC DNA]</scope>
    <source>
        <strain evidence="8 9">FJAT-53684</strain>
    </source>
</reference>
<dbReference type="PROSITE" id="PS50106">
    <property type="entry name" value="PDZ"/>
    <property type="match status" value="1"/>
</dbReference>
<dbReference type="Pfam" id="PF01471">
    <property type="entry name" value="PG_binding_1"/>
    <property type="match status" value="1"/>
</dbReference>
<name>A0ABW6JWF9_9BACI</name>
<dbReference type="Gene3D" id="1.10.101.10">
    <property type="entry name" value="PGBD-like superfamily/PGBD"/>
    <property type="match status" value="1"/>
</dbReference>
<evidence type="ECO:0000256" key="6">
    <source>
        <dbReference type="SAM" id="Phobius"/>
    </source>
</evidence>
<dbReference type="InterPro" id="IPR036366">
    <property type="entry name" value="PGBDSf"/>
</dbReference>
<keyword evidence="9" id="KW-1185">Reference proteome</keyword>
<keyword evidence="6" id="KW-0472">Membrane</keyword>
<keyword evidence="6" id="KW-1133">Transmembrane helix</keyword>
<sequence length="487" mass="53662">MQSEETNQDKPEKQPRLIRMKKLQFIILLFAVVIISAGVPTFVFMFGNEKAVGNDGERSEFQKLYAAFDSLKDSYFKEVDQDKLINGAINGMVDALEDPYSDYMSVDEAESFHQSISSSFQGIGAEIQEQEGFIVIVSPLKGSPAEEAGLKPNDKVLAVDGKSLQGMSSTEAVLLIRGEKGTKVELSIQRPGVEEEMTVPIIRDTIPIETVYGEMLEDGIAKVQITSFSEHTSEELVKVLNDMQGKGMKGLILDLRQNPGGLLNQAVDISSMFVPKGEIIFQIEDRNGKREEFKSKGSNNPNIPLVVVIDKGSASASEILAGAVKESANISLVGEKSFGKGTVQRAQDFSDGSNMKFTTEKWLTPNANWIHEKGIVPDYEVALPEYASLPFINPDLELKLSSSSNQVKTAQQMLKAIGYDPGREDGFFDEKTKQIVEKFQAAEKLDVNGVLTGKSTLVLMERLREKLDKDDTQIKKAAEILKQEMGS</sequence>
<dbReference type="InterPro" id="IPR005151">
    <property type="entry name" value="Tail-specific_protease"/>
</dbReference>
<dbReference type="Gene3D" id="3.90.226.10">
    <property type="entry name" value="2-enoyl-CoA Hydratase, Chain A, domain 1"/>
    <property type="match status" value="1"/>
</dbReference>
<dbReference type="EMBL" id="JBIACJ010000002">
    <property type="protein sequence ID" value="MFE8695829.1"/>
    <property type="molecule type" value="Genomic_DNA"/>
</dbReference>
<keyword evidence="6" id="KW-0812">Transmembrane</keyword>
<dbReference type="PANTHER" id="PTHR32060">
    <property type="entry name" value="TAIL-SPECIFIC PROTEASE"/>
    <property type="match status" value="1"/>
</dbReference>
<dbReference type="InterPro" id="IPR041489">
    <property type="entry name" value="PDZ_6"/>
</dbReference>
<dbReference type="SUPFAM" id="SSF50156">
    <property type="entry name" value="PDZ domain-like"/>
    <property type="match status" value="1"/>
</dbReference>